<dbReference type="InterPro" id="IPR044992">
    <property type="entry name" value="ChyE-like"/>
</dbReference>
<dbReference type="GO" id="GO:0003922">
    <property type="term" value="F:GMP synthase (glutamine-hydrolyzing) activity"/>
    <property type="evidence" value="ECO:0007669"/>
    <property type="project" value="UniProtKB-EC"/>
</dbReference>
<dbReference type="PANTHER" id="PTHR42695">
    <property type="entry name" value="GLUTAMINE AMIDOTRANSFERASE YLR126C-RELATED"/>
    <property type="match status" value="1"/>
</dbReference>
<gene>
    <name evidence="3" type="primary">guaA_1</name>
    <name evidence="2" type="synonym">guaA_3</name>
    <name evidence="2" type="ORF">AVENLUH13518_03098</name>
    <name evidence="3" type="ORF">AVENLUH5627_00822</name>
</gene>
<dbReference type="InterPro" id="IPR029062">
    <property type="entry name" value="Class_I_gatase-like"/>
</dbReference>
<dbReference type="CDD" id="cd01741">
    <property type="entry name" value="GATase1_1"/>
    <property type="match status" value="1"/>
</dbReference>
<name>A0A150I0Z8_9GAMM</name>
<dbReference type="SUPFAM" id="SSF52317">
    <property type="entry name" value="Class I glutamine amidotransferase-like"/>
    <property type="match status" value="1"/>
</dbReference>
<evidence type="ECO:0000313" key="3">
    <source>
        <dbReference type="EMBL" id="KXZ73187.1"/>
    </source>
</evidence>
<evidence type="ECO:0000259" key="1">
    <source>
        <dbReference type="Pfam" id="PF00117"/>
    </source>
</evidence>
<keyword evidence="3" id="KW-0436">Ligase</keyword>
<proteinExistence type="predicted"/>
<feature type="domain" description="Glutamine amidotransferase" evidence="1">
    <location>
        <begin position="53"/>
        <end position="192"/>
    </location>
</feature>
<evidence type="ECO:0000313" key="5">
    <source>
        <dbReference type="Proteomes" id="UP000075680"/>
    </source>
</evidence>
<sequence>MKSHLRVHYFQHIAGEGYGSCYDFLKAHKAKITATEFFALPVDLPLELEALPRVDEVDLLIIMGGTMSVNDEANYPWLKLEKRWLRRYLAAGKPAIGLCLGGQLIANALGAAVSRNRHQELGWMDVGRASHIPEECFQIPEKINIMQWHSETFEIPKGGVRLAENKVCRNQLYQIGRNVLGFQFHPEMTPHALQLLIENEEDLAIFDGEYVQSMSDLKRSNQTKFEQGNTLLNQAIEYVVSA</sequence>
<reference evidence="4 5" key="1">
    <citation type="journal article" date="2016" name="Sci. Rep.">
        <title>Genomic and phenotypic characterization of the species Acinetobacter venetianus.</title>
        <authorList>
            <person name="Fondi M."/>
            <person name="Maida I."/>
            <person name="Perrin E."/>
            <person name="Orlandini V."/>
            <person name="La Torre L."/>
            <person name="Bosi E."/>
            <person name="Negroni A."/>
            <person name="Zanaroli G."/>
            <person name="Fava F."/>
            <person name="Decorosi F."/>
            <person name="Giovannetti L."/>
            <person name="Viti C."/>
            <person name="Vaneechoutte M."/>
            <person name="Dijkshoorn L."/>
            <person name="Fani R."/>
        </authorList>
    </citation>
    <scope>NUCLEOTIDE SEQUENCE [LARGE SCALE GENOMIC DNA]</scope>
    <source>
        <strain evidence="2 4">LUH13518</strain>
        <strain evidence="3 5">LUH5627</strain>
    </source>
</reference>
<dbReference type="EMBL" id="JRHX01000092">
    <property type="protein sequence ID" value="KXZ68373.1"/>
    <property type="molecule type" value="Genomic_DNA"/>
</dbReference>
<dbReference type="PANTHER" id="PTHR42695:SF5">
    <property type="entry name" value="GLUTAMINE AMIDOTRANSFERASE YLR126C-RELATED"/>
    <property type="match status" value="1"/>
</dbReference>
<dbReference type="PATRIC" id="fig|52133.18.peg.851"/>
<dbReference type="GeneID" id="58193640"/>
<dbReference type="InterPro" id="IPR017926">
    <property type="entry name" value="GATASE"/>
</dbReference>
<dbReference type="PROSITE" id="PS51273">
    <property type="entry name" value="GATASE_TYPE_1"/>
    <property type="match status" value="1"/>
</dbReference>
<accession>A0A150I0Z8</accession>
<dbReference type="Gene3D" id="3.40.50.880">
    <property type="match status" value="1"/>
</dbReference>
<dbReference type="RefSeq" id="WP_004877635.1">
    <property type="nucleotide sequence ID" value="NZ_BCLZ01000003.1"/>
</dbReference>
<dbReference type="Proteomes" id="UP000075680">
    <property type="component" value="Unassembled WGS sequence"/>
</dbReference>
<dbReference type="Proteomes" id="UP000075544">
    <property type="component" value="Unassembled WGS sequence"/>
</dbReference>
<evidence type="ECO:0000313" key="4">
    <source>
        <dbReference type="Proteomes" id="UP000075544"/>
    </source>
</evidence>
<accession>A0A137Y2X9</accession>
<dbReference type="EMBL" id="JRUE01000070">
    <property type="protein sequence ID" value="KXZ73187.1"/>
    <property type="molecule type" value="Genomic_DNA"/>
</dbReference>
<dbReference type="Pfam" id="PF00117">
    <property type="entry name" value="GATase"/>
    <property type="match status" value="1"/>
</dbReference>
<dbReference type="EC" id="6.3.5.2" evidence="3"/>
<evidence type="ECO:0000313" key="2">
    <source>
        <dbReference type="EMBL" id="KXZ68373.1"/>
    </source>
</evidence>
<comment type="caution">
    <text evidence="3">The sequence shown here is derived from an EMBL/GenBank/DDBJ whole genome shotgun (WGS) entry which is preliminary data.</text>
</comment>
<dbReference type="AlphaFoldDB" id="A0A150I0Z8"/>
<dbReference type="GO" id="GO:0005829">
    <property type="term" value="C:cytosol"/>
    <property type="evidence" value="ECO:0007669"/>
    <property type="project" value="TreeGrafter"/>
</dbReference>
<organism evidence="3 5">
    <name type="scientific">Acinetobacter venetianus</name>
    <dbReference type="NCBI Taxonomy" id="52133"/>
    <lineage>
        <taxon>Bacteria</taxon>
        <taxon>Pseudomonadati</taxon>
        <taxon>Pseudomonadota</taxon>
        <taxon>Gammaproteobacteria</taxon>
        <taxon>Moraxellales</taxon>
        <taxon>Moraxellaceae</taxon>
        <taxon>Acinetobacter</taxon>
    </lineage>
</organism>
<protein>
    <submittedName>
        <fullName evidence="3">GMP synthase [glutamine-hydrolyzing]</fullName>
        <ecNumber evidence="3">6.3.5.2</ecNumber>
    </submittedName>
</protein>